<evidence type="ECO:0000313" key="2">
    <source>
        <dbReference type="Proteomes" id="UP001386437"/>
    </source>
</evidence>
<proteinExistence type="predicted"/>
<dbReference type="EMBL" id="JACFYJ010000064">
    <property type="protein sequence ID" value="MEI6001058.1"/>
    <property type="molecule type" value="Genomic_DNA"/>
</dbReference>
<evidence type="ECO:0000313" key="1">
    <source>
        <dbReference type="EMBL" id="MEI6001058.1"/>
    </source>
</evidence>
<gene>
    <name evidence="1" type="ORF">H3V53_28895</name>
</gene>
<name>A0ABU8J0N8_9BURK</name>
<dbReference type="Proteomes" id="UP001386437">
    <property type="component" value="Unassembled WGS sequence"/>
</dbReference>
<sequence length="101" mass="11496">MFQHHTWRGAAATCVVGDRALKGAPATARRVICPCSRSTRAKVDSLAMYTPSSVIGVDVETPERWRSDALPPWWLTHLFIGDFLKTLRQQRRSRQEKISEM</sequence>
<reference evidence="1 2" key="1">
    <citation type="journal article" date="2022" name="Arch. Microbiol.">
        <title>Paraburkholderia bengalensis sp. nov. isolated from roots of Oryza sativa, IR64.</title>
        <authorList>
            <person name="Nag P."/>
            <person name="Mondal N."/>
            <person name="Sarkar J."/>
            <person name="Das S."/>
        </authorList>
    </citation>
    <scope>NUCLEOTIDE SEQUENCE [LARGE SCALE GENOMIC DNA]</scope>
    <source>
        <strain evidence="1 2">IR64_4_BI</strain>
    </source>
</reference>
<accession>A0ABU8J0N8</accession>
<comment type="caution">
    <text evidence="1">The sequence shown here is derived from an EMBL/GenBank/DDBJ whole genome shotgun (WGS) entry which is preliminary data.</text>
</comment>
<protein>
    <submittedName>
        <fullName evidence="1">Uncharacterized protein</fullName>
    </submittedName>
</protein>
<organism evidence="1 2">
    <name type="scientific">Paraburkholderia bengalensis</name>
    <dbReference type="NCBI Taxonomy" id="2747562"/>
    <lineage>
        <taxon>Bacteria</taxon>
        <taxon>Pseudomonadati</taxon>
        <taxon>Pseudomonadota</taxon>
        <taxon>Betaproteobacteria</taxon>
        <taxon>Burkholderiales</taxon>
        <taxon>Burkholderiaceae</taxon>
        <taxon>Paraburkholderia</taxon>
    </lineage>
</organism>
<keyword evidence="2" id="KW-1185">Reference proteome</keyword>